<evidence type="ECO:0000313" key="3">
    <source>
        <dbReference type="Proteomes" id="UP000681720"/>
    </source>
</evidence>
<proteinExistence type="predicted"/>
<accession>A0A8S2XZT9</accession>
<feature type="non-terminal residue" evidence="2">
    <location>
        <position position="71"/>
    </location>
</feature>
<reference evidence="2" key="1">
    <citation type="submission" date="2021-02" db="EMBL/GenBank/DDBJ databases">
        <authorList>
            <person name="Nowell W R."/>
        </authorList>
    </citation>
    <scope>NUCLEOTIDE SEQUENCE</scope>
</reference>
<dbReference type="EMBL" id="CAJOBJ010085179">
    <property type="protein sequence ID" value="CAF4517565.1"/>
    <property type="molecule type" value="Genomic_DNA"/>
</dbReference>
<evidence type="ECO:0000256" key="1">
    <source>
        <dbReference type="SAM" id="MobiDB-lite"/>
    </source>
</evidence>
<dbReference type="AlphaFoldDB" id="A0A8S2XZT9"/>
<protein>
    <submittedName>
        <fullName evidence="2">Uncharacterized protein</fullName>
    </submittedName>
</protein>
<comment type="caution">
    <text evidence="2">The sequence shown here is derived from an EMBL/GenBank/DDBJ whole genome shotgun (WGS) entry which is preliminary data.</text>
</comment>
<evidence type="ECO:0000313" key="2">
    <source>
        <dbReference type="EMBL" id="CAF4517565.1"/>
    </source>
</evidence>
<feature type="non-terminal residue" evidence="2">
    <location>
        <position position="1"/>
    </location>
</feature>
<sequence length="71" mass="7409">TNGGTITIQKRKVSVTKGTNGNIDRAVTVSLSYNNADIKSASLASTSTTPSASSNAFNQQQTNIREGYGSK</sequence>
<feature type="compositionally biased region" description="Low complexity" evidence="1">
    <location>
        <begin position="45"/>
        <end position="54"/>
    </location>
</feature>
<dbReference type="Proteomes" id="UP000681720">
    <property type="component" value="Unassembled WGS sequence"/>
</dbReference>
<gene>
    <name evidence="2" type="ORF">GIL414_LOCUS35461</name>
</gene>
<name>A0A8S2XZT9_9BILA</name>
<organism evidence="2 3">
    <name type="scientific">Rotaria magnacalcarata</name>
    <dbReference type="NCBI Taxonomy" id="392030"/>
    <lineage>
        <taxon>Eukaryota</taxon>
        <taxon>Metazoa</taxon>
        <taxon>Spiralia</taxon>
        <taxon>Gnathifera</taxon>
        <taxon>Rotifera</taxon>
        <taxon>Eurotatoria</taxon>
        <taxon>Bdelloidea</taxon>
        <taxon>Philodinida</taxon>
        <taxon>Philodinidae</taxon>
        <taxon>Rotaria</taxon>
    </lineage>
</organism>
<feature type="region of interest" description="Disordered" evidence="1">
    <location>
        <begin position="45"/>
        <end position="71"/>
    </location>
</feature>
<feature type="compositionally biased region" description="Polar residues" evidence="1">
    <location>
        <begin position="55"/>
        <end position="64"/>
    </location>
</feature>